<accession>W4JU89</accession>
<reference evidence="1 2" key="1">
    <citation type="journal article" date="2012" name="New Phytol.">
        <title>Insight into trade-off between wood decay and parasitism from the genome of a fungal forest pathogen.</title>
        <authorList>
            <person name="Olson A."/>
            <person name="Aerts A."/>
            <person name="Asiegbu F."/>
            <person name="Belbahri L."/>
            <person name="Bouzid O."/>
            <person name="Broberg A."/>
            <person name="Canback B."/>
            <person name="Coutinho P.M."/>
            <person name="Cullen D."/>
            <person name="Dalman K."/>
            <person name="Deflorio G."/>
            <person name="van Diepen L.T."/>
            <person name="Dunand C."/>
            <person name="Duplessis S."/>
            <person name="Durling M."/>
            <person name="Gonthier P."/>
            <person name="Grimwood J."/>
            <person name="Fossdal C.G."/>
            <person name="Hansson D."/>
            <person name="Henrissat B."/>
            <person name="Hietala A."/>
            <person name="Himmelstrand K."/>
            <person name="Hoffmeister D."/>
            <person name="Hogberg N."/>
            <person name="James T.Y."/>
            <person name="Karlsson M."/>
            <person name="Kohler A."/>
            <person name="Kues U."/>
            <person name="Lee Y.H."/>
            <person name="Lin Y.C."/>
            <person name="Lind M."/>
            <person name="Lindquist E."/>
            <person name="Lombard V."/>
            <person name="Lucas S."/>
            <person name="Lunden K."/>
            <person name="Morin E."/>
            <person name="Murat C."/>
            <person name="Park J."/>
            <person name="Raffaello T."/>
            <person name="Rouze P."/>
            <person name="Salamov A."/>
            <person name="Schmutz J."/>
            <person name="Solheim H."/>
            <person name="Stahlberg J."/>
            <person name="Velez H."/>
            <person name="de Vries R.P."/>
            <person name="Wiebenga A."/>
            <person name="Woodward S."/>
            <person name="Yakovlev I."/>
            <person name="Garbelotto M."/>
            <person name="Martin F."/>
            <person name="Grigoriev I.V."/>
            <person name="Stenlid J."/>
        </authorList>
    </citation>
    <scope>NUCLEOTIDE SEQUENCE [LARGE SCALE GENOMIC DNA]</scope>
    <source>
        <strain evidence="1 2">TC 32-1</strain>
    </source>
</reference>
<evidence type="ECO:0000313" key="2">
    <source>
        <dbReference type="Proteomes" id="UP000030671"/>
    </source>
</evidence>
<dbReference type="HOGENOM" id="CLU_180191_3_1_1"/>
<keyword evidence="2" id="KW-1185">Reference proteome</keyword>
<dbReference type="EMBL" id="KI925463">
    <property type="protein sequence ID" value="ETW77029.1"/>
    <property type="molecule type" value="Genomic_DNA"/>
</dbReference>
<dbReference type="GeneID" id="20671245"/>
<evidence type="ECO:0000313" key="1">
    <source>
        <dbReference type="EMBL" id="ETW77029.1"/>
    </source>
</evidence>
<dbReference type="Proteomes" id="UP000030671">
    <property type="component" value="Unassembled WGS sequence"/>
</dbReference>
<dbReference type="KEGG" id="hir:HETIRDRAFT_326458"/>
<dbReference type="InParanoid" id="W4JU89"/>
<organism evidence="1 2">
    <name type="scientific">Heterobasidion irregulare (strain TC 32-1)</name>
    <dbReference type="NCBI Taxonomy" id="747525"/>
    <lineage>
        <taxon>Eukaryota</taxon>
        <taxon>Fungi</taxon>
        <taxon>Dikarya</taxon>
        <taxon>Basidiomycota</taxon>
        <taxon>Agaricomycotina</taxon>
        <taxon>Agaricomycetes</taxon>
        <taxon>Russulales</taxon>
        <taxon>Bondarzewiaceae</taxon>
        <taxon>Heterobasidion</taxon>
        <taxon>Heterobasidion annosum species complex</taxon>
    </lineage>
</organism>
<dbReference type="eggNOG" id="ENOG502T2M4">
    <property type="taxonomic scope" value="Eukaryota"/>
</dbReference>
<dbReference type="RefSeq" id="XP_009550584.1">
    <property type="nucleotide sequence ID" value="XM_009552289.1"/>
</dbReference>
<sequence length="64" mass="7118">MCYREVGAVRFACGHEEPQTFSQRDCGRTNCRYSASHVVPCNNCSSTCAQWYVPFSAGDGLVTY</sequence>
<gene>
    <name evidence="1" type="ORF">HETIRDRAFT_326458</name>
</gene>
<proteinExistence type="predicted"/>
<name>W4JU89_HETIT</name>
<dbReference type="AlphaFoldDB" id="W4JU89"/>
<protein>
    <submittedName>
        <fullName evidence="1">Uncharacterized protein</fullName>
    </submittedName>
</protein>